<dbReference type="InterPro" id="IPR011008">
    <property type="entry name" value="Dimeric_a/b-barrel"/>
</dbReference>
<dbReference type="SUPFAM" id="SSF54909">
    <property type="entry name" value="Dimeric alpha+beta barrel"/>
    <property type="match status" value="1"/>
</dbReference>
<evidence type="ECO:0000313" key="3">
    <source>
        <dbReference type="EMBL" id="EER58383.1"/>
    </source>
</evidence>
<proteinExistence type="predicted"/>
<reference evidence="3 4" key="1">
    <citation type="submission" date="2009-05" db="EMBL/GenBank/DDBJ databases">
        <title>The draft genome of Acidovorax delafieldii 2AN.</title>
        <authorList>
            <consortium name="US DOE Joint Genome Institute (JGI-PGF)"/>
            <person name="Lucas S."/>
            <person name="Copeland A."/>
            <person name="Lapidus A."/>
            <person name="Glavina del Rio T."/>
            <person name="Tice H."/>
            <person name="Bruce D."/>
            <person name="Goodwin L."/>
            <person name="Pitluck S."/>
            <person name="Larimer F."/>
            <person name="Land M.L."/>
            <person name="Hauser L."/>
            <person name="Shelobolina E.S."/>
            <person name="Picardal F."/>
            <person name="Roden E."/>
            <person name="Emerson D."/>
        </authorList>
    </citation>
    <scope>NUCLEOTIDE SEQUENCE [LARGE SCALE GENOMIC DNA]</scope>
    <source>
        <strain evidence="3 4">2AN</strain>
    </source>
</reference>
<dbReference type="RefSeq" id="WP_005799775.1">
    <property type="nucleotide sequence ID" value="NZ_ACQT01000279.1"/>
</dbReference>
<dbReference type="PROSITE" id="PS51725">
    <property type="entry name" value="ABM"/>
    <property type="match status" value="1"/>
</dbReference>
<protein>
    <submittedName>
        <fullName evidence="3">Antibiotic biosynthesis monooxygenase</fullName>
    </submittedName>
</protein>
<feature type="compositionally biased region" description="Basic and acidic residues" evidence="1">
    <location>
        <begin position="103"/>
        <end position="113"/>
    </location>
</feature>
<evidence type="ECO:0000313" key="4">
    <source>
        <dbReference type="Proteomes" id="UP000003856"/>
    </source>
</evidence>
<dbReference type="PANTHER" id="PTHR37811:SF2">
    <property type="entry name" value="ABM DOMAIN-CONTAINING PROTEIN"/>
    <property type="match status" value="1"/>
</dbReference>
<feature type="domain" description="ABM" evidence="2">
    <location>
        <begin position="2"/>
        <end position="90"/>
    </location>
</feature>
<dbReference type="EMBL" id="ACQT01000279">
    <property type="protein sequence ID" value="EER58383.1"/>
    <property type="molecule type" value="Genomic_DNA"/>
</dbReference>
<keyword evidence="3" id="KW-0503">Monooxygenase</keyword>
<dbReference type="PANTHER" id="PTHR37811">
    <property type="entry name" value="BLL5343 PROTEIN"/>
    <property type="match status" value="1"/>
</dbReference>
<gene>
    <name evidence="3" type="ORF">AcdelDRAFT_4041</name>
</gene>
<name>C5TAW1_ACIDE</name>
<feature type="region of interest" description="Disordered" evidence="1">
    <location>
        <begin position="103"/>
        <end position="129"/>
    </location>
</feature>
<keyword evidence="3" id="KW-0560">Oxidoreductase</keyword>
<dbReference type="AlphaFoldDB" id="C5TAW1"/>
<evidence type="ECO:0000256" key="1">
    <source>
        <dbReference type="SAM" id="MobiDB-lite"/>
    </source>
</evidence>
<dbReference type="GO" id="GO:0004497">
    <property type="term" value="F:monooxygenase activity"/>
    <property type="evidence" value="ECO:0007669"/>
    <property type="project" value="UniProtKB-KW"/>
</dbReference>
<accession>C5TAW1</accession>
<comment type="caution">
    <text evidence="3">The sequence shown here is derived from an EMBL/GenBank/DDBJ whole genome shotgun (WGS) entry which is preliminary data.</text>
</comment>
<organism evidence="3 4">
    <name type="scientific">Acidovorax delafieldii 2AN</name>
    <dbReference type="NCBI Taxonomy" id="573060"/>
    <lineage>
        <taxon>Bacteria</taxon>
        <taxon>Pseudomonadati</taxon>
        <taxon>Pseudomonadota</taxon>
        <taxon>Betaproteobacteria</taxon>
        <taxon>Burkholderiales</taxon>
        <taxon>Comamonadaceae</taxon>
        <taxon>Acidovorax</taxon>
    </lineage>
</organism>
<dbReference type="Pfam" id="PF03992">
    <property type="entry name" value="ABM"/>
    <property type="match status" value="1"/>
</dbReference>
<dbReference type="OrthoDB" id="9797060at2"/>
<dbReference type="InterPro" id="IPR007138">
    <property type="entry name" value="ABM_dom"/>
</dbReference>
<sequence length="129" mass="14219">MIAVIFEVQPSAEGRPAYLHLAAGLRERLEAMDGFISVERFESLSTPGKLLSLSFWRDEEAVARWRTLPAHRQAQVAGRAGVFAEYRLRVAAVLRDYGLHERSHAPADSRAWHEGPASGKGLLGSAEPL</sequence>
<keyword evidence="4" id="KW-1185">Reference proteome</keyword>
<dbReference type="Proteomes" id="UP000003856">
    <property type="component" value="Unassembled WGS sequence"/>
</dbReference>
<evidence type="ECO:0000259" key="2">
    <source>
        <dbReference type="PROSITE" id="PS51725"/>
    </source>
</evidence>
<dbReference type="InterPro" id="IPR052936">
    <property type="entry name" value="Jasmonate_Hydroxylase-like"/>
</dbReference>
<dbReference type="PATRIC" id="fig|573060.9.peg.907"/>
<dbReference type="Gene3D" id="3.30.70.100">
    <property type="match status" value="1"/>
</dbReference>